<gene>
    <name evidence="1" type="ORF">GLOINDRAFT_97990</name>
</gene>
<dbReference type="HOGENOM" id="CLU_2151837_0_0_1"/>
<feature type="non-terminal residue" evidence="1">
    <location>
        <position position="1"/>
    </location>
</feature>
<name>U9TNR9_RHIID</name>
<dbReference type="AlphaFoldDB" id="U9TNR9"/>
<organism evidence="1">
    <name type="scientific">Rhizophagus irregularis (strain DAOM 181602 / DAOM 197198 / MUCL 43194)</name>
    <name type="common">Arbuscular mycorrhizal fungus</name>
    <name type="synonym">Glomus intraradices</name>
    <dbReference type="NCBI Taxonomy" id="747089"/>
    <lineage>
        <taxon>Eukaryota</taxon>
        <taxon>Fungi</taxon>
        <taxon>Fungi incertae sedis</taxon>
        <taxon>Mucoromycota</taxon>
        <taxon>Glomeromycotina</taxon>
        <taxon>Glomeromycetes</taxon>
        <taxon>Glomerales</taxon>
        <taxon>Glomeraceae</taxon>
        <taxon>Rhizophagus</taxon>
    </lineage>
</organism>
<protein>
    <submittedName>
        <fullName evidence="1">Uncharacterized protein</fullName>
    </submittedName>
</protein>
<dbReference type="EMBL" id="KI288515">
    <property type="protein sequence ID" value="ESA09062.1"/>
    <property type="molecule type" value="Genomic_DNA"/>
</dbReference>
<evidence type="ECO:0000313" key="1">
    <source>
        <dbReference type="EMBL" id="ESA09062.1"/>
    </source>
</evidence>
<sequence length="112" mass="13352">SYINLGLTIADTVFILKTDINSSRVFFITGYRKSYDSYTVEFWEGVQEYLTECNKGYLPKRKKYRDEHEKWHVSYILRYSLFRSSEEPCNETKNILLNAIRDSRSSKKEEIS</sequence>
<proteinExistence type="predicted"/>
<accession>U9TNR9</accession>
<reference evidence="1" key="1">
    <citation type="submission" date="2013-07" db="EMBL/GenBank/DDBJ databases">
        <title>The genome of an arbuscular mycorrhizal fungus provides insights into the evolution of the oldest plant symbiosis.</title>
        <authorList>
            <consortium name="DOE Joint Genome Institute"/>
            <person name="Tisserant E."/>
            <person name="Malbreil M."/>
            <person name="Kuo A."/>
            <person name="Kohler A."/>
            <person name="Symeonidi A."/>
            <person name="Balestrini R."/>
            <person name="Charron P."/>
            <person name="Duensing N."/>
            <person name="Frei-dit-Frey N."/>
            <person name="Gianinazzi-Pearson V."/>
            <person name="Gilbert B."/>
            <person name="Handa Y."/>
            <person name="Hijri M."/>
            <person name="Kaul R."/>
            <person name="Kawaguchi M."/>
            <person name="Krajinski F."/>
            <person name="Lammers P."/>
            <person name="Lapierre D."/>
            <person name="Masclaux F.G."/>
            <person name="Murat C."/>
            <person name="Morin E."/>
            <person name="Ndikumana S."/>
            <person name="Pagni M."/>
            <person name="Petitpierre D."/>
            <person name="Requena N."/>
            <person name="Rosikiewicz P."/>
            <person name="Riley R."/>
            <person name="Saito K."/>
            <person name="San Clemente H."/>
            <person name="Shapiro H."/>
            <person name="van Tuinen D."/>
            <person name="Becard G."/>
            <person name="Bonfante P."/>
            <person name="Paszkowski U."/>
            <person name="Shachar-Hill Y."/>
            <person name="Young J.P."/>
            <person name="Sanders I.R."/>
            <person name="Henrissat B."/>
            <person name="Rensing S.A."/>
            <person name="Grigoriev I.V."/>
            <person name="Corradi N."/>
            <person name="Roux C."/>
            <person name="Martin F."/>
        </authorList>
    </citation>
    <scope>NUCLEOTIDE SEQUENCE</scope>
    <source>
        <strain evidence="1">DAOM 197198</strain>
    </source>
</reference>